<dbReference type="OrthoDB" id="427518at2759"/>
<evidence type="ECO:0000256" key="5">
    <source>
        <dbReference type="SAM" id="Phobius"/>
    </source>
</evidence>
<name>A0A9Q0YCY4_HOLLE</name>
<evidence type="ECO:0000313" key="9">
    <source>
        <dbReference type="Proteomes" id="UP001152320"/>
    </source>
</evidence>
<organism evidence="8 9">
    <name type="scientific">Holothuria leucospilota</name>
    <name type="common">Black long sea cucumber</name>
    <name type="synonym">Mertensiothuria leucospilota</name>
    <dbReference type="NCBI Taxonomy" id="206669"/>
    <lineage>
        <taxon>Eukaryota</taxon>
        <taxon>Metazoa</taxon>
        <taxon>Echinodermata</taxon>
        <taxon>Eleutherozoa</taxon>
        <taxon>Echinozoa</taxon>
        <taxon>Holothuroidea</taxon>
        <taxon>Aspidochirotacea</taxon>
        <taxon>Aspidochirotida</taxon>
        <taxon>Holothuriidae</taxon>
        <taxon>Holothuria</taxon>
    </lineage>
</organism>
<keyword evidence="5" id="KW-1133">Transmembrane helix</keyword>
<dbReference type="Gene3D" id="2.60.40.10">
    <property type="entry name" value="Immunoglobulins"/>
    <property type="match status" value="2"/>
</dbReference>
<gene>
    <name evidence="8" type="ORF">HOLleu_42491</name>
</gene>
<evidence type="ECO:0000259" key="7">
    <source>
        <dbReference type="SMART" id="SM00409"/>
    </source>
</evidence>
<evidence type="ECO:0000256" key="1">
    <source>
        <dbReference type="ARBA" id="ARBA00004370"/>
    </source>
</evidence>
<proteinExistence type="predicted"/>
<dbReference type="InterPro" id="IPR036179">
    <property type="entry name" value="Ig-like_dom_sf"/>
</dbReference>
<evidence type="ECO:0000256" key="3">
    <source>
        <dbReference type="ARBA" id="ARBA00023136"/>
    </source>
</evidence>
<dbReference type="AlphaFoldDB" id="A0A9Q0YCY4"/>
<sequence length="553" mass="62785">MCKKPLLLHLKLNIINIIFQFLLTGTYSTSTCYSPQYLELGKTGTVNCVFQEGFFGIYWYNTTDYMDNDPIIHYNNIKVIGAGYESGEFDVHPNGSLIIRNVTLRHERIFTVAYIRTKQELSRISEIQLIVFVKPEINFPQINVCGNTSHSCFSQNNLPLQCYVREVRPNVTLKWVTRQLNGDADIQSEMDTTLGHVGYTTRASVKDVFQYSPLLLLLVCKASGPPMVLQTYESMILYQRRAVDLSHTALISKYAERNTMIELRCTDDIVGFVVWKKVNSVNKKESEILLYAVFIGEQYTKKYVDNVSLNPSGSLEVTSVNQEHEGIYICIFGDGLADGWITYDVKVTVSPTPGYPVVDGCNHQHYCVLEVKREGSLTCKVMGIRPQIQLRWKTFHDSDVDLISFANQQLIVKDNGETFDVSLTATYYVIDTSRDRLTIECKEREPGHTFHLTTKLDLIFTDFNPIEEVGPSAAPSKLGLIIPVIGVTIFLLIVVGIFTIKYISRKKKQHSKTIPESNDEVGLIKWLISLQIFTLGHTYISLNNHSAHIKMLQ</sequence>
<feature type="transmembrane region" description="Helical" evidence="5">
    <location>
        <begin position="480"/>
        <end position="503"/>
    </location>
</feature>
<keyword evidence="2 6" id="KW-0732">Signal</keyword>
<comment type="caution">
    <text evidence="8">The sequence shown here is derived from an EMBL/GenBank/DDBJ whole genome shotgun (WGS) entry which is preliminary data.</text>
</comment>
<keyword evidence="9" id="KW-1185">Reference proteome</keyword>
<keyword evidence="5" id="KW-0812">Transmembrane</keyword>
<dbReference type="GO" id="GO:0016020">
    <property type="term" value="C:membrane"/>
    <property type="evidence" value="ECO:0007669"/>
    <property type="project" value="UniProtKB-SubCell"/>
</dbReference>
<keyword evidence="3 5" id="KW-0472">Membrane</keyword>
<evidence type="ECO:0000313" key="8">
    <source>
        <dbReference type="EMBL" id="KAJ8019125.1"/>
    </source>
</evidence>
<accession>A0A9Q0YCY4</accession>
<feature type="domain" description="Immunoglobulin" evidence="7">
    <location>
        <begin position="250"/>
        <end position="348"/>
    </location>
</feature>
<dbReference type="PANTHER" id="PTHR12080:SF48">
    <property type="entry name" value="IMMUNOGLOBULIN SUBTYPE DOMAIN-CONTAINING PROTEIN"/>
    <property type="match status" value="1"/>
</dbReference>
<dbReference type="EMBL" id="JAIZAY010000080">
    <property type="protein sequence ID" value="KAJ8019125.1"/>
    <property type="molecule type" value="Genomic_DNA"/>
</dbReference>
<dbReference type="SUPFAM" id="SSF48726">
    <property type="entry name" value="Immunoglobulin"/>
    <property type="match status" value="2"/>
</dbReference>
<comment type="subcellular location">
    <subcellularLocation>
        <location evidence="1">Membrane</location>
    </subcellularLocation>
</comment>
<dbReference type="Proteomes" id="UP001152320">
    <property type="component" value="Unassembled WGS sequence"/>
</dbReference>
<feature type="domain" description="Immunoglobulin" evidence="7">
    <location>
        <begin position="33"/>
        <end position="132"/>
    </location>
</feature>
<dbReference type="InterPro" id="IPR013783">
    <property type="entry name" value="Ig-like_fold"/>
</dbReference>
<evidence type="ECO:0000256" key="4">
    <source>
        <dbReference type="ARBA" id="ARBA00023180"/>
    </source>
</evidence>
<reference evidence="8" key="1">
    <citation type="submission" date="2021-10" db="EMBL/GenBank/DDBJ databases">
        <title>Tropical sea cucumber genome reveals ecological adaptation and Cuvierian tubules defense mechanism.</title>
        <authorList>
            <person name="Chen T."/>
        </authorList>
    </citation>
    <scope>NUCLEOTIDE SEQUENCE</scope>
    <source>
        <strain evidence="8">Nanhai2018</strain>
        <tissue evidence="8">Muscle</tissue>
    </source>
</reference>
<feature type="signal peptide" evidence="6">
    <location>
        <begin position="1"/>
        <end position="28"/>
    </location>
</feature>
<dbReference type="InterPro" id="IPR015631">
    <property type="entry name" value="CD2/SLAM_rcpt"/>
</dbReference>
<evidence type="ECO:0000256" key="2">
    <source>
        <dbReference type="ARBA" id="ARBA00022729"/>
    </source>
</evidence>
<evidence type="ECO:0000256" key="6">
    <source>
        <dbReference type="SAM" id="SignalP"/>
    </source>
</evidence>
<keyword evidence="4" id="KW-0325">Glycoprotein</keyword>
<dbReference type="PANTHER" id="PTHR12080">
    <property type="entry name" value="SIGNALING LYMPHOCYTIC ACTIVATION MOLECULE"/>
    <property type="match status" value="1"/>
</dbReference>
<dbReference type="SMART" id="SM00409">
    <property type="entry name" value="IG"/>
    <property type="match status" value="2"/>
</dbReference>
<feature type="chain" id="PRO_5040510898" description="Immunoglobulin domain-containing protein" evidence="6">
    <location>
        <begin position="29"/>
        <end position="553"/>
    </location>
</feature>
<protein>
    <recommendedName>
        <fullName evidence="7">Immunoglobulin domain-containing protein</fullName>
    </recommendedName>
</protein>
<dbReference type="InterPro" id="IPR003599">
    <property type="entry name" value="Ig_sub"/>
</dbReference>